<proteinExistence type="predicted"/>
<dbReference type="Pfam" id="PF13847">
    <property type="entry name" value="Methyltransf_31"/>
    <property type="match status" value="1"/>
</dbReference>
<dbReference type="PANTHER" id="PTHR43591">
    <property type="entry name" value="METHYLTRANSFERASE"/>
    <property type="match status" value="1"/>
</dbReference>
<feature type="compositionally biased region" description="Low complexity" evidence="1">
    <location>
        <begin position="8"/>
        <end position="24"/>
    </location>
</feature>
<dbReference type="InterPro" id="IPR029063">
    <property type="entry name" value="SAM-dependent_MTases_sf"/>
</dbReference>
<dbReference type="CDD" id="cd02440">
    <property type="entry name" value="AdoMet_MTases"/>
    <property type="match status" value="1"/>
</dbReference>
<dbReference type="Gene3D" id="3.40.50.150">
    <property type="entry name" value="Vaccinia Virus protein VP39"/>
    <property type="match status" value="1"/>
</dbReference>
<feature type="region of interest" description="Disordered" evidence="1">
    <location>
        <begin position="1"/>
        <end position="27"/>
    </location>
</feature>
<name>A0A2J6S8I6_HYAVF</name>
<keyword evidence="3" id="KW-0489">Methyltransferase</keyword>
<feature type="domain" description="Methyltransferase" evidence="2">
    <location>
        <begin position="38"/>
        <end position="155"/>
    </location>
</feature>
<dbReference type="EMBL" id="KZ613938">
    <property type="protein sequence ID" value="PMD47075.1"/>
    <property type="molecule type" value="Genomic_DNA"/>
</dbReference>
<keyword evidence="4" id="KW-1185">Reference proteome</keyword>
<accession>A0A2J6S8I6</accession>
<dbReference type="AlphaFoldDB" id="A0A2J6S8I6"/>
<dbReference type="PANTHER" id="PTHR43591:SF24">
    <property type="entry name" value="2-METHOXY-6-POLYPRENYL-1,4-BENZOQUINOL METHYLASE, MITOCHONDRIAL"/>
    <property type="match status" value="1"/>
</dbReference>
<gene>
    <name evidence="3" type="ORF">L207DRAFT_506121</name>
</gene>
<evidence type="ECO:0000313" key="3">
    <source>
        <dbReference type="EMBL" id="PMD47075.1"/>
    </source>
</evidence>
<keyword evidence="3" id="KW-0808">Transferase</keyword>
<dbReference type="Proteomes" id="UP000235786">
    <property type="component" value="Unassembled WGS sequence"/>
</dbReference>
<sequence>MSQQSQPSTYTQGYSSHTTSTQQSRTAESDAAFLIPHIKKGDHILDIGCGPGTITTGFIKYVSEGSVIGIDISPDVLQKAQAHATSANIPTSGPGSVTFQEGNIFEGLPFPDDTFDIVYCSQVLGHFPPPDLPLEALTEMRRVLKTGGILATREAIDAHFYPKSLDLDRLWLGKSRKAVRKGAPEVDSTSTRLPALLRAVGFDADRGKVKVGAGTRVFAGRETRGWLAWRAEGQLTEGDPFRQSWIEVGITEEEIQETLVAVRKWAGTEDAWFVAVEGEMLAWK</sequence>
<dbReference type="GO" id="GO:0008168">
    <property type="term" value="F:methyltransferase activity"/>
    <property type="evidence" value="ECO:0007669"/>
    <property type="project" value="UniProtKB-KW"/>
</dbReference>
<dbReference type="GO" id="GO:0032259">
    <property type="term" value="P:methylation"/>
    <property type="evidence" value="ECO:0007669"/>
    <property type="project" value="UniProtKB-KW"/>
</dbReference>
<dbReference type="InterPro" id="IPR025714">
    <property type="entry name" value="Methyltranfer_dom"/>
</dbReference>
<evidence type="ECO:0000313" key="4">
    <source>
        <dbReference type="Proteomes" id="UP000235786"/>
    </source>
</evidence>
<reference evidence="3 4" key="1">
    <citation type="submission" date="2016-04" db="EMBL/GenBank/DDBJ databases">
        <title>A degradative enzymes factory behind the ericoid mycorrhizal symbiosis.</title>
        <authorList>
            <consortium name="DOE Joint Genome Institute"/>
            <person name="Martino E."/>
            <person name="Morin E."/>
            <person name="Grelet G."/>
            <person name="Kuo A."/>
            <person name="Kohler A."/>
            <person name="Daghino S."/>
            <person name="Barry K."/>
            <person name="Choi C."/>
            <person name="Cichocki N."/>
            <person name="Clum A."/>
            <person name="Copeland A."/>
            <person name="Hainaut M."/>
            <person name="Haridas S."/>
            <person name="Labutti K."/>
            <person name="Lindquist E."/>
            <person name="Lipzen A."/>
            <person name="Khouja H.-R."/>
            <person name="Murat C."/>
            <person name="Ohm R."/>
            <person name="Olson A."/>
            <person name="Spatafora J."/>
            <person name="Veneault-Fourrey C."/>
            <person name="Henrissat B."/>
            <person name="Grigoriev I."/>
            <person name="Martin F."/>
            <person name="Perotto S."/>
        </authorList>
    </citation>
    <scope>NUCLEOTIDE SEQUENCE [LARGE SCALE GENOMIC DNA]</scope>
    <source>
        <strain evidence="3 4">F</strain>
    </source>
</reference>
<protein>
    <submittedName>
        <fullName evidence="3">S-adenosyl-L-methionine-dependent methyltransferase</fullName>
    </submittedName>
</protein>
<evidence type="ECO:0000256" key="1">
    <source>
        <dbReference type="SAM" id="MobiDB-lite"/>
    </source>
</evidence>
<dbReference type="SUPFAM" id="SSF53335">
    <property type="entry name" value="S-adenosyl-L-methionine-dependent methyltransferases"/>
    <property type="match status" value="1"/>
</dbReference>
<dbReference type="OrthoDB" id="10017101at2759"/>
<dbReference type="STRING" id="1149755.A0A2J6S8I6"/>
<evidence type="ECO:0000259" key="2">
    <source>
        <dbReference type="Pfam" id="PF13847"/>
    </source>
</evidence>
<organism evidence="3 4">
    <name type="scientific">Hyaloscypha variabilis (strain UAMH 11265 / GT02V1 / F)</name>
    <name type="common">Meliniomyces variabilis</name>
    <dbReference type="NCBI Taxonomy" id="1149755"/>
    <lineage>
        <taxon>Eukaryota</taxon>
        <taxon>Fungi</taxon>
        <taxon>Dikarya</taxon>
        <taxon>Ascomycota</taxon>
        <taxon>Pezizomycotina</taxon>
        <taxon>Leotiomycetes</taxon>
        <taxon>Helotiales</taxon>
        <taxon>Hyaloscyphaceae</taxon>
        <taxon>Hyaloscypha</taxon>
        <taxon>Hyaloscypha variabilis</taxon>
    </lineage>
</organism>